<dbReference type="GO" id="GO:0016491">
    <property type="term" value="F:oxidoreductase activity"/>
    <property type="evidence" value="ECO:0007669"/>
    <property type="project" value="UniProtKB-KW"/>
</dbReference>
<evidence type="ECO:0000256" key="3">
    <source>
        <dbReference type="SAM" id="MobiDB-lite"/>
    </source>
</evidence>
<dbReference type="InterPro" id="IPR044842">
    <property type="entry name" value="ALKBH9B/ALKBH10B-like"/>
</dbReference>
<reference evidence="5" key="1">
    <citation type="submission" date="2022-04" db="EMBL/GenBank/DDBJ databases">
        <title>Carnegiea gigantea Genome sequencing and assembly v2.</title>
        <authorList>
            <person name="Copetti D."/>
            <person name="Sanderson M.J."/>
            <person name="Burquez A."/>
            <person name="Wojciechowski M.F."/>
        </authorList>
    </citation>
    <scope>NUCLEOTIDE SEQUENCE</scope>
    <source>
        <strain evidence="5">SGP5-SGP5p</strain>
        <tissue evidence="5">Aerial part</tissue>
    </source>
</reference>
<dbReference type="InterPro" id="IPR037151">
    <property type="entry name" value="AlkB-like_sf"/>
</dbReference>
<feature type="compositionally biased region" description="Polar residues" evidence="3">
    <location>
        <begin position="13"/>
        <end position="30"/>
    </location>
</feature>
<dbReference type="GO" id="GO:0032451">
    <property type="term" value="F:demethylase activity"/>
    <property type="evidence" value="ECO:0007669"/>
    <property type="project" value="InterPro"/>
</dbReference>
<sequence length="340" mass="37100">MIGLGNRVAGSVSAPSFQDLTPNPVATGSRNVEPVPDPVQSGTVNVVKGLKMFEDIFNDSELSKLNDFIQLGIPIFGQIKEPMGEEQKPNIQDIPVLLQSVINHLIQWHMVPENRKPNGCIINYFDKGAQFQPYLKPPHSDQPVCTLILSESTMAFGRTLINDGEGNYKGQLMLSVKEGSVLVMRNHSVDMARHAVCASPTRMVIITFSRVRPSSVQNHHFTTLAPATTQPIALWYLKFPNSPTLPNGASVDLIPKWGVILAPVVMLAPVRPVVMNPGTMPHGGTGVFLPWAVGSRKPAKRLPPRAQRGRFLASRSVETHISDTMSDHGVEGRIQVTSGS</sequence>
<evidence type="ECO:0000259" key="4">
    <source>
        <dbReference type="PROSITE" id="PS51471"/>
    </source>
</evidence>
<dbReference type="GO" id="GO:0003729">
    <property type="term" value="F:mRNA binding"/>
    <property type="evidence" value="ECO:0007669"/>
    <property type="project" value="InterPro"/>
</dbReference>
<organism evidence="5 6">
    <name type="scientific">Carnegiea gigantea</name>
    <dbReference type="NCBI Taxonomy" id="171969"/>
    <lineage>
        <taxon>Eukaryota</taxon>
        <taxon>Viridiplantae</taxon>
        <taxon>Streptophyta</taxon>
        <taxon>Embryophyta</taxon>
        <taxon>Tracheophyta</taxon>
        <taxon>Spermatophyta</taxon>
        <taxon>Magnoliopsida</taxon>
        <taxon>eudicotyledons</taxon>
        <taxon>Gunneridae</taxon>
        <taxon>Pentapetalae</taxon>
        <taxon>Caryophyllales</taxon>
        <taxon>Cactineae</taxon>
        <taxon>Cactaceae</taxon>
        <taxon>Cactoideae</taxon>
        <taxon>Echinocereeae</taxon>
        <taxon>Carnegiea</taxon>
    </lineage>
</organism>
<dbReference type="PANTHER" id="PTHR31447:SF2">
    <property type="entry name" value="RNA DEMETHYLASE ALKBH10B"/>
    <property type="match status" value="1"/>
</dbReference>
<dbReference type="PROSITE" id="PS51471">
    <property type="entry name" value="FE2OG_OXY"/>
    <property type="match status" value="1"/>
</dbReference>
<name>A0A9Q1GY07_9CARY</name>
<dbReference type="Pfam" id="PF03171">
    <property type="entry name" value="2OG-FeII_Oxy"/>
    <property type="match status" value="1"/>
</dbReference>
<evidence type="ECO:0000256" key="1">
    <source>
        <dbReference type="ARBA" id="ARBA00007879"/>
    </source>
</evidence>
<dbReference type="Proteomes" id="UP001153076">
    <property type="component" value="Unassembled WGS sequence"/>
</dbReference>
<keyword evidence="2" id="KW-0560">Oxidoreductase</keyword>
<dbReference type="PANTHER" id="PTHR31447">
    <property type="entry name" value="HYDROXYPROLINE-RICH GLYCOPROTEIN FAMILY PROTEIN-RELATED"/>
    <property type="match status" value="1"/>
</dbReference>
<comment type="caution">
    <text evidence="5">The sequence shown here is derived from an EMBL/GenBank/DDBJ whole genome shotgun (WGS) entry which is preliminary data.</text>
</comment>
<proteinExistence type="inferred from homology"/>
<feature type="region of interest" description="Disordered" evidence="3">
    <location>
        <begin position="1"/>
        <end position="38"/>
    </location>
</feature>
<dbReference type="OrthoDB" id="1916097at2759"/>
<keyword evidence="2" id="KW-0479">Metal-binding</keyword>
<comment type="similarity">
    <text evidence="2">Belongs to the iron/ascorbate-dependent oxidoreductase family.</text>
</comment>
<dbReference type="AlphaFoldDB" id="A0A9Q1GY07"/>
<dbReference type="InterPro" id="IPR005123">
    <property type="entry name" value="Oxoglu/Fe-dep_dioxygenase_dom"/>
</dbReference>
<dbReference type="EMBL" id="JAKOGI010001045">
    <property type="protein sequence ID" value="KAJ8428158.1"/>
    <property type="molecule type" value="Genomic_DNA"/>
</dbReference>
<keyword evidence="2" id="KW-0408">Iron</keyword>
<dbReference type="GO" id="GO:0046872">
    <property type="term" value="F:metal ion binding"/>
    <property type="evidence" value="ECO:0007669"/>
    <property type="project" value="UniProtKB-KW"/>
</dbReference>
<dbReference type="InterPro" id="IPR044861">
    <property type="entry name" value="IPNS-like_FE2OG_OXY"/>
</dbReference>
<dbReference type="GO" id="GO:0006402">
    <property type="term" value="P:mRNA catabolic process"/>
    <property type="evidence" value="ECO:0007669"/>
    <property type="project" value="InterPro"/>
</dbReference>
<evidence type="ECO:0000256" key="2">
    <source>
        <dbReference type="RuleBase" id="RU003682"/>
    </source>
</evidence>
<keyword evidence="6" id="KW-1185">Reference proteome</keyword>
<accession>A0A9Q1GY07</accession>
<gene>
    <name evidence="5" type="ORF">Cgig2_028033</name>
</gene>
<evidence type="ECO:0000313" key="6">
    <source>
        <dbReference type="Proteomes" id="UP001153076"/>
    </source>
</evidence>
<dbReference type="Gene3D" id="2.60.120.590">
    <property type="entry name" value="Alpha-ketoglutarate-dependent dioxygenase AlkB-like"/>
    <property type="match status" value="1"/>
</dbReference>
<evidence type="ECO:0000313" key="5">
    <source>
        <dbReference type="EMBL" id="KAJ8428158.1"/>
    </source>
</evidence>
<feature type="domain" description="Fe2OG dioxygenase" evidence="4">
    <location>
        <begin position="116"/>
        <end position="213"/>
    </location>
</feature>
<protein>
    <recommendedName>
        <fullName evidence="4">Fe2OG dioxygenase domain-containing protein</fullName>
    </recommendedName>
</protein>
<comment type="similarity">
    <text evidence="1">Belongs to the alkB family.</text>
</comment>
<dbReference type="SUPFAM" id="SSF51197">
    <property type="entry name" value="Clavaminate synthase-like"/>
    <property type="match status" value="1"/>
</dbReference>